<gene>
    <name evidence="7" type="primary">NUDT1</name>
    <name evidence="7" type="ORF">BG011_010026</name>
</gene>
<dbReference type="PROSITE" id="PS51462">
    <property type="entry name" value="NUDIX"/>
    <property type="match status" value="1"/>
</dbReference>
<organism evidence="7 8">
    <name type="scientific">Mortierella polycephala</name>
    <dbReference type="NCBI Taxonomy" id="41804"/>
    <lineage>
        <taxon>Eukaryota</taxon>
        <taxon>Fungi</taxon>
        <taxon>Fungi incertae sedis</taxon>
        <taxon>Mucoromycota</taxon>
        <taxon>Mortierellomycotina</taxon>
        <taxon>Mortierellomycetes</taxon>
        <taxon>Mortierellales</taxon>
        <taxon>Mortierellaceae</taxon>
        <taxon>Mortierella</taxon>
    </lineage>
</organism>
<evidence type="ECO:0000256" key="5">
    <source>
        <dbReference type="ARBA" id="ARBA00022842"/>
    </source>
</evidence>
<keyword evidence="4" id="KW-0378">Hydrolase</keyword>
<dbReference type="InterPro" id="IPR000086">
    <property type="entry name" value="NUDIX_hydrolase_dom"/>
</dbReference>
<dbReference type="GO" id="GO:0042262">
    <property type="term" value="P:DNA protection"/>
    <property type="evidence" value="ECO:0007669"/>
    <property type="project" value="TreeGrafter"/>
</dbReference>
<dbReference type="OrthoDB" id="447842at2759"/>
<evidence type="ECO:0000256" key="4">
    <source>
        <dbReference type="ARBA" id="ARBA00022801"/>
    </source>
</evidence>
<evidence type="ECO:0000259" key="6">
    <source>
        <dbReference type="PROSITE" id="PS51462"/>
    </source>
</evidence>
<dbReference type="EMBL" id="JAAAJA010000945">
    <property type="protein sequence ID" value="KAG0248672.1"/>
    <property type="molecule type" value="Genomic_DNA"/>
</dbReference>
<evidence type="ECO:0000313" key="7">
    <source>
        <dbReference type="EMBL" id="KAG0248672.1"/>
    </source>
</evidence>
<dbReference type="GO" id="GO:0046872">
    <property type="term" value="F:metal ion binding"/>
    <property type="evidence" value="ECO:0007669"/>
    <property type="project" value="UniProtKB-KW"/>
</dbReference>
<dbReference type="InterPro" id="IPR015797">
    <property type="entry name" value="NUDIX_hydrolase-like_dom_sf"/>
</dbReference>
<keyword evidence="5" id="KW-0460">Magnesium</keyword>
<proteinExistence type="inferred from homology"/>
<comment type="similarity">
    <text evidence="2">Belongs to the Nudix hydrolase family.</text>
</comment>
<dbReference type="SUPFAM" id="SSF55811">
    <property type="entry name" value="Nudix"/>
    <property type="match status" value="1"/>
</dbReference>
<dbReference type="PANTHER" id="PTHR43758:SF2">
    <property type="entry name" value="OXIDIZED PURINE NUCLEOSIDE TRIPHOSPHATE HYDROLASE"/>
    <property type="match status" value="1"/>
</dbReference>
<evidence type="ECO:0000256" key="1">
    <source>
        <dbReference type="ARBA" id="ARBA00001946"/>
    </source>
</evidence>
<evidence type="ECO:0000256" key="3">
    <source>
        <dbReference type="ARBA" id="ARBA00022723"/>
    </source>
</evidence>
<dbReference type="CDD" id="cd03427">
    <property type="entry name" value="NUDIX_MTH1_Nudt1"/>
    <property type="match status" value="1"/>
</dbReference>
<protein>
    <submittedName>
        <fullName evidence="7">Nudix (Nucleoside diphosphate linked moiety X)-type motif 1</fullName>
    </submittedName>
</protein>
<dbReference type="Proteomes" id="UP000726737">
    <property type="component" value="Unassembled WGS sequence"/>
</dbReference>
<accession>A0A9P6PMT8</accession>
<keyword evidence="8" id="KW-1185">Reference proteome</keyword>
<dbReference type="AlphaFoldDB" id="A0A9P6PMT8"/>
<evidence type="ECO:0000313" key="8">
    <source>
        <dbReference type="Proteomes" id="UP000726737"/>
    </source>
</evidence>
<sequence>MTASQNIHGHALSDTNDGTLVEHESRDAAFELSFLGIRKIFTLIFIHDQERNQLLLGKKQRGPLLGQWNGFGGKVERGLETVLESARRELQEEAFIQAPLYPIGFIQWVVESKAKNEPIYRDIMVIYKACSITSQDHSSIPALDPQGIQQEHITEFKPSDEMAPAWWDVDHLPWDSMRINHKVWYPFMLADRPFRGVYWYETRTSVAEGSENAQRENAKEIWVEDLSKRCFQFGDRVVGAPLRNIVQGHLEMRDYATRLGLSGACYFAADTEGEQNLGSNSDPVWNCRIDEEWLRTAVEGAEHDWIV</sequence>
<keyword evidence="3" id="KW-0479">Metal-binding</keyword>
<comment type="caution">
    <text evidence="7">The sequence shown here is derived from an EMBL/GenBank/DDBJ whole genome shotgun (WGS) entry which is preliminary data.</text>
</comment>
<feature type="domain" description="Nudix hydrolase" evidence="6">
    <location>
        <begin position="37"/>
        <end position="191"/>
    </location>
</feature>
<dbReference type="PANTHER" id="PTHR43758">
    <property type="entry name" value="7,8-DIHYDRO-8-OXOGUANINE TRIPHOSPHATASE"/>
    <property type="match status" value="1"/>
</dbReference>
<name>A0A9P6PMT8_9FUNG</name>
<reference evidence="7" key="1">
    <citation type="journal article" date="2020" name="Fungal Divers.">
        <title>Resolving the Mortierellaceae phylogeny through synthesis of multi-gene phylogenetics and phylogenomics.</title>
        <authorList>
            <person name="Vandepol N."/>
            <person name="Liber J."/>
            <person name="Desiro A."/>
            <person name="Na H."/>
            <person name="Kennedy M."/>
            <person name="Barry K."/>
            <person name="Grigoriev I.V."/>
            <person name="Miller A.N."/>
            <person name="O'Donnell K."/>
            <person name="Stajich J.E."/>
            <person name="Bonito G."/>
        </authorList>
    </citation>
    <scope>NUCLEOTIDE SEQUENCE</scope>
    <source>
        <strain evidence="7">KOD948</strain>
    </source>
</reference>
<comment type="cofactor">
    <cofactor evidence="1">
        <name>Mg(2+)</name>
        <dbReference type="ChEBI" id="CHEBI:18420"/>
    </cofactor>
</comment>
<dbReference type="GO" id="GO:0008413">
    <property type="term" value="F:8-oxo-7,8-dihydroguanosine triphosphate pyrophosphatase activity"/>
    <property type="evidence" value="ECO:0007669"/>
    <property type="project" value="TreeGrafter"/>
</dbReference>
<dbReference type="Pfam" id="PF00293">
    <property type="entry name" value="NUDIX"/>
    <property type="match status" value="1"/>
</dbReference>
<dbReference type="Gene3D" id="3.90.79.10">
    <property type="entry name" value="Nucleoside Triphosphate Pyrophosphohydrolase"/>
    <property type="match status" value="1"/>
</dbReference>
<evidence type="ECO:0000256" key="2">
    <source>
        <dbReference type="ARBA" id="ARBA00005582"/>
    </source>
</evidence>
<dbReference type="GO" id="GO:0005737">
    <property type="term" value="C:cytoplasm"/>
    <property type="evidence" value="ECO:0007669"/>
    <property type="project" value="TreeGrafter"/>
</dbReference>